<evidence type="ECO:0000313" key="6">
    <source>
        <dbReference type="EMBL" id="GAA4268985.1"/>
    </source>
</evidence>
<sequence>MKNITQVLNQILVIAILIIVIDCGAQAPEILNLSDVQIKKSGVYNYWLKMGSNTYGKSNSIPVIVIQGDTPGPTLGLTAAIHGNELNGIPIIHQLVESINYSKLKGRVIAIPGLNAISIQNDRRRFIDEEDLNRNFPGKEKGNRSQQYAYKIKERVLPSFDFMIDMHTASFGRVNTMYARADVSNDTLRKLAKLQGADIILNSKGMPSFGGVSKSTRTMRAEAVLQGTPCITVEYGNPQVFQNNIISRGLKGIYNTLKWLKMYPGEIEQSTFETSHCKKSYWIYMNEGGFLEVLVDLNQHINSGSKIAVVKDAFGTIINEYFAPEDGIVIGKSTNPTNMSGGRIIHLGIMK</sequence>
<evidence type="ECO:0000313" key="7">
    <source>
        <dbReference type="Proteomes" id="UP001500027"/>
    </source>
</evidence>
<evidence type="ECO:0000256" key="3">
    <source>
        <dbReference type="ARBA" id="ARBA00022801"/>
    </source>
</evidence>
<evidence type="ECO:0000256" key="4">
    <source>
        <dbReference type="ARBA" id="ARBA00022833"/>
    </source>
</evidence>
<dbReference type="Gene3D" id="3.40.630.10">
    <property type="entry name" value="Zn peptidases"/>
    <property type="match status" value="1"/>
</dbReference>
<evidence type="ECO:0000259" key="5">
    <source>
        <dbReference type="Pfam" id="PF24827"/>
    </source>
</evidence>
<comment type="cofactor">
    <cofactor evidence="1">
        <name>Zn(2+)</name>
        <dbReference type="ChEBI" id="CHEBI:29105"/>
    </cofactor>
</comment>
<reference evidence="7" key="1">
    <citation type="journal article" date="2019" name="Int. J. Syst. Evol. Microbiol.">
        <title>The Global Catalogue of Microorganisms (GCM) 10K type strain sequencing project: providing services to taxonomists for standard genome sequencing and annotation.</title>
        <authorList>
            <consortium name="The Broad Institute Genomics Platform"/>
            <consortium name="The Broad Institute Genome Sequencing Center for Infectious Disease"/>
            <person name="Wu L."/>
            <person name="Ma J."/>
        </authorList>
    </citation>
    <scope>NUCLEOTIDE SEQUENCE [LARGE SCALE GENOMIC DNA]</scope>
    <source>
        <strain evidence="7">JCM 17452</strain>
    </source>
</reference>
<evidence type="ECO:0000256" key="1">
    <source>
        <dbReference type="ARBA" id="ARBA00001947"/>
    </source>
</evidence>
<keyword evidence="2" id="KW-0479">Metal-binding</keyword>
<name>A0ABP8E9T9_9FLAO</name>
<feature type="domain" description="Succinylglutamate desuccinylase/Aspartoacylase catalytic" evidence="5">
    <location>
        <begin position="71"/>
        <end position="258"/>
    </location>
</feature>
<dbReference type="Pfam" id="PF24827">
    <property type="entry name" value="AstE_AspA_cat"/>
    <property type="match status" value="1"/>
</dbReference>
<dbReference type="PANTHER" id="PTHR37326">
    <property type="entry name" value="BLL3975 PROTEIN"/>
    <property type="match status" value="1"/>
</dbReference>
<accession>A0ABP8E9T9</accession>
<comment type="caution">
    <text evidence="6">The sequence shown here is derived from an EMBL/GenBank/DDBJ whole genome shotgun (WGS) entry which is preliminary data.</text>
</comment>
<dbReference type="RefSeq" id="WP_139001092.1">
    <property type="nucleotide sequence ID" value="NZ_BAABAV010000001.1"/>
</dbReference>
<dbReference type="SUPFAM" id="SSF53187">
    <property type="entry name" value="Zn-dependent exopeptidases"/>
    <property type="match status" value="1"/>
</dbReference>
<dbReference type="InterPro" id="IPR055438">
    <property type="entry name" value="AstE_AspA_cat"/>
</dbReference>
<evidence type="ECO:0000256" key="2">
    <source>
        <dbReference type="ARBA" id="ARBA00022723"/>
    </source>
</evidence>
<dbReference type="PANTHER" id="PTHR37326:SF1">
    <property type="entry name" value="BLL3975 PROTEIN"/>
    <property type="match status" value="1"/>
</dbReference>
<gene>
    <name evidence="6" type="ORF">GCM10022257_10860</name>
</gene>
<dbReference type="InterPro" id="IPR053138">
    <property type="entry name" value="N-alpha-Ac-DABA_deacetylase"/>
</dbReference>
<protein>
    <submittedName>
        <fullName evidence="6">Succinylglutamate desuccinylase/aspartoacylase family protein</fullName>
    </submittedName>
</protein>
<proteinExistence type="predicted"/>
<dbReference type="InterPro" id="IPR043795">
    <property type="entry name" value="N-alpha-Ac-DABA-like"/>
</dbReference>
<organism evidence="6 7">
    <name type="scientific">Hyunsoonleella aestuarii</name>
    <dbReference type="NCBI Taxonomy" id="912802"/>
    <lineage>
        <taxon>Bacteria</taxon>
        <taxon>Pseudomonadati</taxon>
        <taxon>Bacteroidota</taxon>
        <taxon>Flavobacteriia</taxon>
        <taxon>Flavobacteriales</taxon>
        <taxon>Flavobacteriaceae</taxon>
    </lineage>
</organism>
<dbReference type="PIRSF" id="PIRSF039012">
    <property type="entry name" value="ASP"/>
    <property type="match status" value="1"/>
</dbReference>
<keyword evidence="7" id="KW-1185">Reference proteome</keyword>
<keyword evidence="4" id="KW-0862">Zinc</keyword>
<dbReference type="EMBL" id="BAABAV010000001">
    <property type="protein sequence ID" value="GAA4268985.1"/>
    <property type="molecule type" value="Genomic_DNA"/>
</dbReference>
<dbReference type="Proteomes" id="UP001500027">
    <property type="component" value="Unassembled WGS sequence"/>
</dbReference>
<dbReference type="CDD" id="cd06251">
    <property type="entry name" value="M14_ASTE_ASPA-like"/>
    <property type="match status" value="1"/>
</dbReference>
<keyword evidence="3" id="KW-0378">Hydrolase</keyword>